<dbReference type="Proteomes" id="UP000716322">
    <property type="component" value="Unassembled WGS sequence"/>
</dbReference>
<feature type="region of interest" description="Disordered" evidence="1">
    <location>
        <begin position="175"/>
        <end position="220"/>
    </location>
</feature>
<dbReference type="Pfam" id="PF05239">
    <property type="entry name" value="PRC"/>
    <property type="match status" value="1"/>
</dbReference>
<feature type="compositionally biased region" description="Gly residues" evidence="1">
    <location>
        <begin position="183"/>
        <end position="196"/>
    </location>
</feature>
<proteinExistence type="predicted"/>
<dbReference type="Gene3D" id="2.30.30.240">
    <property type="entry name" value="PRC-barrel domain"/>
    <property type="match status" value="1"/>
</dbReference>
<organism evidence="3 4">
    <name type="scientific">Telluria antibiotica</name>
    <dbReference type="NCBI Taxonomy" id="2717319"/>
    <lineage>
        <taxon>Bacteria</taxon>
        <taxon>Pseudomonadati</taxon>
        <taxon>Pseudomonadota</taxon>
        <taxon>Betaproteobacteria</taxon>
        <taxon>Burkholderiales</taxon>
        <taxon>Oxalobacteraceae</taxon>
        <taxon>Telluria group</taxon>
        <taxon>Telluria</taxon>
    </lineage>
</organism>
<dbReference type="SUPFAM" id="SSF50346">
    <property type="entry name" value="PRC-barrel domain"/>
    <property type="match status" value="1"/>
</dbReference>
<protein>
    <submittedName>
        <fullName evidence="3">PRC-barrel domain containing protein</fullName>
    </submittedName>
</protein>
<gene>
    <name evidence="3" type="ORF">HAV22_07730</name>
</gene>
<sequence>MSYADRDKYGMYNATTTRAGHAGPGPALMGADTLIGDSVVNAADQDLGDIKEIMLDMQTGQVAYAVLSFGGFLGMGDKLFAVPWQALHLDTVHKRFVLDVDKDRLQTAPGFDKHAWPDMADARWAQHIHNFYGTDPTRAGAPTMGPNVAMRGMVGGGTGAGSGVGAGMDSMGAGHAGSADTGMGAGSSMAGGGAGGSIDPRPGTAGDDKDLSKIRGSNIG</sequence>
<evidence type="ECO:0000313" key="4">
    <source>
        <dbReference type="Proteomes" id="UP000716322"/>
    </source>
</evidence>
<dbReference type="RefSeq" id="WP_166858217.1">
    <property type="nucleotide sequence ID" value="NZ_JAAQOM010000004.1"/>
</dbReference>
<dbReference type="InterPro" id="IPR011033">
    <property type="entry name" value="PRC_barrel-like_sf"/>
</dbReference>
<keyword evidence="4" id="KW-1185">Reference proteome</keyword>
<dbReference type="EMBL" id="JAAQOM010000004">
    <property type="protein sequence ID" value="NIA53542.1"/>
    <property type="molecule type" value="Genomic_DNA"/>
</dbReference>
<dbReference type="PANTHER" id="PTHR36505:SF1">
    <property type="entry name" value="BLR1072 PROTEIN"/>
    <property type="match status" value="1"/>
</dbReference>
<accession>A0ABX0P8C8</accession>
<name>A0ABX0P8C8_9BURK</name>
<reference evidence="3 4" key="1">
    <citation type="submission" date="2020-03" db="EMBL/GenBank/DDBJ databases">
        <title>Genome sequence of strain Massilia sp. TW-1.</title>
        <authorList>
            <person name="Chaudhary D.K."/>
        </authorList>
    </citation>
    <scope>NUCLEOTIDE SEQUENCE [LARGE SCALE GENOMIC DNA]</scope>
    <source>
        <strain evidence="3 4">TW-1</strain>
    </source>
</reference>
<comment type="caution">
    <text evidence="3">The sequence shown here is derived from an EMBL/GenBank/DDBJ whole genome shotgun (WGS) entry which is preliminary data.</text>
</comment>
<evidence type="ECO:0000256" key="1">
    <source>
        <dbReference type="SAM" id="MobiDB-lite"/>
    </source>
</evidence>
<dbReference type="PANTHER" id="PTHR36505">
    <property type="entry name" value="BLR1072 PROTEIN"/>
    <property type="match status" value="1"/>
</dbReference>
<feature type="domain" description="PRC-barrel" evidence="2">
    <location>
        <begin position="30"/>
        <end position="105"/>
    </location>
</feature>
<evidence type="ECO:0000259" key="2">
    <source>
        <dbReference type="Pfam" id="PF05239"/>
    </source>
</evidence>
<dbReference type="InterPro" id="IPR027275">
    <property type="entry name" value="PRC-brl_dom"/>
</dbReference>
<evidence type="ECO:0000313" key="3">
    <source>
        <dbReference type="EMBL" id="NIA53542.1"/>
    </source>
</evidence>